<evidence type="ECO:0000256" key="3">
    <source>
        <dbReference type="ARBA" id="ARBA00022801"/>
    </source>
</evidence>
<evidence type="ECO:0000256" key="1">
    <source>
        <dbReference type="ARBA" id="ARBA00022722"/>
    </source>
</evidence>
<dbReference type="Proteomes" id="UP000184111">
    <property type="component" value="Unassembled WGS sequence"/>
</dbReference>
<dbReference type="GO" id="GO:0016787">
    <property type="term" value="F:hydrolase activity"/>
    <property type="evidence" value="ECO:0007669"/>
    <property type="project" value="UniProtKB-KW"/>
</dbReference>
<keyword evidence="2" id="KW-0677">Repeat</keyword>
<keyword evidence="1" id="KW-0540">Nuclease</keyword>
<dbReference type="InterPro" id="IPR022385">
    <property type="entry name" value="Rhs_assc_core"/>
</dbReference>
<dbReference type="InterPro" id="IPR050708">
    <property type="entry name" value="T6SS_VgrG/RHS"/>
</dbReference>
<sequence length="515" mass="57373">MNADATVTFERDALGRILAETVNGHTTRYTYDLAGHRLSRTTPSGHSSTWTYDPAGRPTGLESLAGALTFGYDAAGRETERRIDDGLRLTQSWDTSSRLTGTAVTNAAHGQADHLLHHRTYTYREDGYLTEIRDLQDGTRRYDLDPTGRVTTVHTPHRAETYAYDSVGNLTHAPEAESEAPTTREFTGTRIHRGARTTYEHDAHGRLTRTTLRLLNGQKRVRTYTWNTEDRLTSTTSGDTTWRYRYDPLGRRTAKQQLAPDGSVLTRTDFTWDSTQLTEQTTADTTTTWEYTPGSHTPLTQTTRTSDEAQFYAIVTDLVGTPTHLLTPDGTTAWHATPDLWGSPPQPSDNEPADCPLRFPGQYADEETGLHYNHHRYYDPTTARYLSPDPLGLRPADNDYAYVPNPTRWIDPLGLTPCIPYGPATEKVQNVLDRVRSKGSPFAGYKGGAPFGNTGAKGGQMLPLVDPAGKAITYREWDVNPKIKGVDRGEERLVTGSDGSAYYTADHYQTFIHIP</sequence>
<evidence type="ECO:0000313" key="6">
    <source>
        <dbReference type="Proteomes" id="UP000184111"/>
    </source>
</evidence>
<dbReference type="GO" id="GO:0004521">
    <property type="term" value="F:RNA endonuclease activity"/>
    <property type="evidence" value="ECO:0007669"/>
    <property type="project" value="InterPro"/>
</dbReference>
<dbReference type="NCBIfam" id="TIGR01643">
    <property type="entry name" value="YD_repeat_2x"/>
    <property type="match status" value="3"/>
</dbReference>
<dbReference type="Pfam" id="PF25023">
    <property type="entry name" value="TEN_YD-shell"/>
    <property type="match status" value="1"/>
</dbReference>
<proteinExistence type="predicted"/>
<feature type="domain" description="Teneurin-like YD-shell" evidence="4">
    <location>
        <begin position="139"/>
        <end position="389"/>
    </location>
</feature>
<dbReference type="InterPro" id="IPR056823">
    <property type="entry name" value="TEN-like_YD-shell"/>
</dbReference>
<keyword evidence="6" id="KW-1185">Reference proteome</keyword>
<dbReference type="PANTHER" id="PTHR32305">
    <property type="match status" value="1"/>
</dbReference>
<dbReference type="RefSeq" id="WP_073500995.1">
    <property type="nucleotide sequence ID" value="NZ_FRBI01000017.1"/>
</dbReference>
<keyword evidence="3" id="KW-0378">Hydrolase</keyword>
<dbReference type="InterPro" id="IPR006530">
    <property type="entry name" value="YD"/>
</dbReference>
<dbReference type="InterPro" id="IPR031325">
    <property type="entry name" value="RHS_repeat"/>
</dbReference>
<evidence type="ECO:0000313" key="5">
    <source>
        <dbReference type="EMBL" id="SHM97643.1"/>
    </source>
</evidence>
<gene>
    <name evidence="5" type="ORF">SAMN05216499_117103</name>
</gene>
<dbReference type="EMBL" id="FRBI01000017">
    <property type="protein sequence ID" value="SHM97643.1"/>
    <property type="molecule type" value="Genomic_DNA"/>
</dbReference>
<evidence type="ECO:0000259" key="4">
    <source>
        <dbReference type="Pfam" id="PF25023"/>
    </source>
</evidence>
<dbReference type="InterPro" id="IPR016191">
    <property type="entry name" value="Ribonuclease/ribotoxin"/>
</dbReference>
<dbReference type="STRING" id="310782.SAMN05216499_117103"/>
<dbReference type="AlphaFoldDB" id="A0A1M7N291"/>
<dbReference type="PANTHER" id="PTHR32305:SF15">
    <property type="entry name" value="PROTEIN RHSA-RELATED"/>
    <property type="match status" value="1"/>
</dbReference>
<dbReference type="NCBIfam" id="TIGR03696">
    <property type="entry name" value="Rhs_assc_core"/>
    <property type="match status" value="1"/>
</dbReference>
<name>A0A1M7N291_9ACTN</name>
<protein>
    <submittedName>
        <fullName evidence="5">RHS repeat-associated core domain-containing protein</fullName>
    </submittedName>
</protein>
<reference evidence="5 6" key="1">
    <citation type="submission" date="2016-11" db="EMBL/GenBank/DDBJ databases">
        <authorList>
            <person name="Jaros S."/>
            <person name="Januszkiewicz K."/>
            <person name="Wedrychowicz H."/>
        </authorList>
    </citation>
    <scope>NUCLEOTIDE SEQUENCE [LARGE SCALE GENOMIC DNA]</scope>
    <source>
        <strain evidence="5 6">CGMCC 4.2025</strain>
    </source>
</reference>
<dbReference type="GO" id="GO:0003723">
    <property type="term" value="F:RNA binding"/>
    <property type="evidence" value="ECO:0007669"/>
    <property type="project" value="InterPro"/>
</dbReference>
<dbReference type="InterPro" id="IPR000026">
    <property type="entry name" value="N1-like"/>
</dbReference>
<dbReference type="Gene3D" id="2.180.10.10">
    <property type="entry name" value="RHS repeat-associated core"/>
    <property type="match status" value="1"/>
</dbReference>
<evidence type="ECO:0000256" key="2">
    <source>
        <dbReference type="ARBA" id="ARBA00022737"/>
    </source>
</evidence>
<dbReference type="SUPFAM" id="SSF53933">
    <property type="entry name" value="Microbial ribonucleases"/>
    <property type="match status" value="1"/>
</dbReference>
<organism evidence="5 6">
    <name type="scientific">Actinacidiphila paucisporea</name>
    <dbReference type="NCBI Taxonomy" id="310782"/>
    <lineage>
        <taxon>Bacteria</taxon>
        <taxon>Bacillati</taxon>
        <taxon>Actinomycetota</taxon>
        <taxon>Actinomycetes</taxon>
        <taxon>Kitasatosporales</taxon>
        <taxon>Streptomycetaceae</taxon>
        <taxon>Actinacidiphila</taxon>
    </lineage>
</organism>
<dbReference type="Pfam" id="PF00545">
    <property type="entry name" value="Ribonuclease"/>
    <property type="match status" value="1"/>
</dbReference>
<dbReference type="Pfam" id="PF05593">
    <property type="entry name" value="RHS_repeat"/>
    <property type="match status" value="1"/>
</dbReference>
<accession>A0A1M7N291</accession>
<dbReference type="Gene3D" id="3.10.450.30">
    <property type="entry name" value="Microbial ribonucleases"/>
    <property type="match status" value="1"/>
</dbReference>